<sequence>MPASDQDSHTDWDQSQLPGQKRVFYEDMNCESDSYSESAGEDDKEKGEEDKSHYRVAEYDYGQKSLLHTGTCTVSNSENAHSYNTQHNVHDQSTTYNIWNIHPTGTGSAEAAAAATTTTDETADNTSSPPLKSKSTTTLNLSLRVFFGLFQVPAWLLAHLPWGLIIKVIFWGGILLTPLAMPFLVSAYIRWLGSSLTTAVTSWLRGTAAGEAHAPAVPVAAVLGQISYMSWVAAWFTTRRQPLREEESYIDLNTLTRMETDSDAAHSTGDSAGGAGAGQLFEVASPFLWGKSYISNLPRLARLYNSQVDPSDIISKQLATSLVTAEQLLRRTHDEAEKLSIAEHDQITAERWPAELLIHQVLQHPVDRLVKRQEREAIQARRRQALEAAWKGCDSDGSAGLLWRWACWAFRAAFWNDASVRSIRLETHRLLEDWLNNLLSQLREVQKHRRDWLDQHKRVIALNIDKGIADSPACKISNGITTKDVPRELLSDAFLAQQDSAGASLQVLSRNMCQAHKPIMDHKKRQKQLMDGYLTWLERTIRLARGYIEEVRQVQTKGIFFFVCDSTTTATDDESWIEGLPRATVLSSSDMNRLRQFVLSTIAQKNKWDIDTFASYGPERPDMDEEGFAAASGNKP</sequence>
<reference evidence="3 4" key="1">
    <citation type="submission" date="2015-09" db="EMBL/GenBank/DDBJ databases">
        <title>Host preference determinants of Valsa canker pathogens revealed by comparative genomics.</title>
        <authorList>
            <person name="Yin Z."/>
            <person name="Huang L."/>
        </authorList>
    </citation>
    <scope>NUCLEOTIDE SEQUENCE [LARGE SCALE GENOMIC DNA]</scope>
    <source>
        <strain evidence="3 4">SXYLt</strain>
    </source>
</reference>
<keyword evidence="2" id="KW-1133">Transmembrane helix</keyword>
<evidence type="ECO:0000313" key="4">
    <source>
        <dbReference type="Proteomes" id="UP000285146"/>
    </source>
</evidence>
<feature type="transmembrane region" description="Helical" evidence="2">
    <location>
        <begin position="141"/>
        <end position="162"/>
    </location>
</feature>
<feature type="region of interest" description="Disordered" evidence="1">
    <location>
        <begin position="616"/>
        <end position="636"/>
    </location>
</feature>
<evidence type="ECO:0000256" key="2">
    <source>
        <dbReference type="SAM" id="Phobius"/>
    </source>
</evidence>
<feature type="region of interest" description="Disordered" evidence="1">
    <location>
        <begin position="1"/>
        <end position="55"/>
    </location>
</feature>
<dbReference type="InParanoid" id="A0A423VBP4"/>
<dbReference type="EMBL" id="LKEB01000121">
    <property type="protein sequence ID" value="ROV88292.1"/>
    <property type="molecule type" value="Genomic_DNA"/>
</dbReference>
<feature type="compositionally biased region" description="Basic and acidic residues" evidence="1">
    <location>
        <begin position="41"/>
        <end position="55"/>
    </location>
</feature>
<protein>
    <submittedName>
        <fullName evidence="3">Uncharacterized protein</fullName>
    </submittedName>
</protein>
<keyword evidence="2" id="KW-0472">Membrane</keyword>
<gene>
    <name evidence="3" type="ORF">VPNG_10331</name>
</gene>
<evidence type="ECO:0000256" key="1">
    <source>
        <dbReference type="SAM" id="MobiDB-lite"/>
    </source>
</evidence>
<evidence type="ECO:0000313" key="3">
    <source>
        <dbReference type="EMBL" id="ROV88292.1"/>
    </source>
</evidence>
<keyword evidence="2" id="KW-0812">Transmembrane</keyword>
<proteinExistence type="predicted"/>
<accession>A0A423VBP4</accession>
<feature type="transmembrane region" description="Helical" evidence="2">
    <location>
        <begin position="168"/>
        <end position="189"/>
    </location>
</feature>
<dbReference type="AlphaFoldDB" id="A0A423VBP4"/>
<feature type="compositionally biased region" description="Basic and acidic residues" evidence="1">
    <location>
        <begin position="1"/>
        <end position="12"/>
    </location>
</feature>
<name>A0A423VBP4_9PEZI</name>
<feature type="region of interest" description="Disordered" evidence="1">
    <location>
        <begin position="109"/>
        <end position="133"/>
    </location>
</feature>
<keyword evidence="4" id="KW-1185">Reference proteome</keyword>
<dbReference type="Proteomes" id="UP000285146">
    <property type="component" value="Unassembled WGS sequence"/>
</dbReference>
<organism evidence="3 4">
    <name type="scientific">Cytospora leucostoma</name>
    <dbReference type="NCBI Taxonomy" id="1230097"/>
    <lineage>
        <taxon>Eukaryota</taxon>
        <taxon>Fungi</taxon>
        <taxon>Dikarya</taxon>
        <taxon>Ascomycota</taxon>
        <taxon>Pezizomycotina</taxon>
        <taxon>Sordariomycetes</taxon>
        <taxon>Sordariomycetidae</taxon>
        <taxon>Diaporthales</taxon>
        <taxon>Cytosporaceae</taxon>
        <taxon>Cytospora</taxon>
    </lineage>
</organism>
<comment type="caution">
    <text evidence="3">The sequence shown here is derived from an EMBL/GenBank/DDBJ whole genome shotgun (WGS) entry which is preliminary data.</text>
</comment>